<sequence length="117" mass="13470">MHPSIASTLTKSAPAFLKPKCRCLFCSLHMLCDPCLFLRMSFYLPNSLFSFSSSSLFNIYVVRPIFSMCIEFLTLFFLFFFFQFCQAKEEQNAICNRAVTIEKRMLMPASTLTSTVL</sequence>
<keyword evidence="1" id="KW-0812">Transmembrane</keyword>
<protein>
    <submittedName>
        <fullName evidence="2">Uncharacterized protein</fullName>
    </submittedName>
</protein>
<dbReference type="Proteomes" id="UP000287651">
    <property type="component" value="Unassembled WGS sequence"/>
</dbReference>
<comment type="caution">
    <text evidence="2">The sequence shown here is derived from an EMBL/GenBank/DDBJ whole genome shotgun (WGS) entry which is preliminary data.</text>
</comment>
<evidence type="ECO:0000256" key="1">
    <source>
        <dbReference type="SAM" id="Phobius"/>
    </source>
</evidence>
<proteinExistence type="predicted"/>
<accession>A0A427B5Y0</accession>
<evidence type="ECO:0000313" key="2">
    <source>
        <dbReference type="EMBL" id="RRT83873.1"/>
    </source>
</evidence>
<feature type="transmembrane region" description="Helical" evidence="1">
    <location>
        <begin position="60"/>
        <end position="82"/>
    </location>
</feature>
<evidence type="ECO:0000313" key="3">
    <source>
        <dbReference type="Proteomes" id="UP000287651"/>
    </source>
</evidence>
<dbReference type="EMBL" id="AMZH03000416">
    <property type="protein sequence ID" value="RRT83873.1"/>
    <property type="molecule type" value="Genomic_DNA"/>
</dbReference>
<keyword evidence="1" id="KW-0472">Membrane</keyword>
<gene>
    <name evidence="2" type="ORF">B296_00004471</name>
</gene>
<dbReference type="AlphaFoldDB" id="A0A427B5Y0"/>
<reference evidence="2 3" key="1">
    <citation type="journal article" date="2014" name="Agronomy (Basel)">
        <title>A Draft Genome Sequence for Ensete ventricosum, the Drought-Tolerant Tree Against Hunger.</title>
        <authorList>
            <person name="Harrison J."/>
            <person name="Moore K.A."/>
            <person name="Paszkiewicz K."/>
            <person name="Jones T."/>
            <person name="Grant M."/>
            <person name="Ambacheew D."/>
            <person name="Muzemil S."/>
            <person name="Studholme D.J."/>
        </authorList>
    </citation>
    <scope>NUCLEOTIDE SEQUENCE [LARGE SCALE GENOMIC DNA]</scope>
</reference>
<name>A0A427B5Y0_ENSVE</name>
<organism evidence="2 3">
    <name type="scientific">Ensete ventricosum</name>
    <name type="common">Abyssinian banana</name>
    <name type="synonym">Musa ensete</name>
    <dbReference type="NCBI Taxonomy" id="4639"/>
    <lineage>
        <taxon>Eukaryota</taxon>
        <taxon>Viridiplantae</taxon>
        <taxon>Streptophyta</taxon>
        <taxon>Embryophyta</taxon>
        <taxon>Tracheophyta</taxon>
        <taxon>Spermatophyta</taxon>
        <taxon>Magnoliopsida</taxon>
        <taxon>Liliopsida</taxon>
        <taxon>Zingiberales</taxon>
        <taxon>Musaceae</taxon>
        <taxon>Ensete</taxon>
    </lineage>
</organism>
<keyword evidence="1" id="KW-1133">Transmembrane helix</keyword>